<accession>A0A0N0BFW5</accession>
<evidence type="ECO:0000313" key="8">
    <source>
        <dbReference type="Proteomes" id="UP000053105"/>
    </source>
</evidence>
<dbReference type="GO" id="GO:0005886">
    <property type="term" value="C:plasma membrane"/>
    <property type="evidence" value="ECO:0007669"/>
    <property type="project" value="TreeGrafter"/>
</dbReference>
<dbReference type="AlphaFoldDB" id="A0A0N0BFW5"/>
<dbReference type="PANTHER" id="PTHR19139:SF270">
    <property type="entry name" value="ENTOMOGLYCEROPORIN 1-RELATED"/>
    <property type="match status" value="1"/>
</dbReference>
<dbReference type="InterPro" id="IPR034294">
    <property type="entry name" value="Aquaporin_transptr"/>
</dbReference>
<dbReference type="OrthoDB" id="3222at2759"/>
<evidence type="ECO:0000256" key="5">
    <source>
        <dbReference type="RuleBase" id="RU000477"/>
    </source>
</evidence>
<dbReference type="InterPro" id="IPR000425">
    <property type="entry name" value="MIP"/>
</dbReference>
<comment type="similarity">
    <text evidence="5">Belongs to the MIP/aquaporin (TC 1.A.8) family.</text>
</comment>
<protein>
    <submittedName>
        <fullName evidence="7">Aquaporin AQPAe.a</fullName>
    </submittedName>
</protein>
<dbReference type="PANTHER" id="PTHR19139">
    <property type="entry name" value="AQUAPORIN TRANSPORTER"/>
    <property type="match status" value="1"/>
</dbReference>
<proteinExistence type="inferred from homology"/>
<evidence type="ECO:0000313" key="7">
    <source>
        <dbReference type="EMBL" id="KOX73691.1"/>
    </source>
</evidence>
<dbReference type="STRING" id="166423.A0A0N0BFW5"/>
<keyword evidence="2 5" id="KW-0812">Transmembrane</keyword>
<evidence type="ECO:0000256" key="3">
    <source>
        <dbReference type="ARBA" id="ARBA00022989"/>
    </source>
</evidence>
<sequence length="127" mass="14144">MYAVGQSIGATVGYGLLVIVTPPELFDDAIRFGFFVVGVSLDPYTGCSMNPARTFAPTSWNGNWTDQWIYWLGPTVGAFLGTYTYVLLFAEKKNWIQNDRLQFLKLKDLNCKIERNSTGAMAAEEAT</sequence>
<gene>
    <name evidence="7" type="ORF">WN51_13769</name>
</gene>
<evidence type="ECO:0000256" key="1">
    <source>
        <dbReference type="ARBA" id="ARBA00004141"/>
    </source>
</evidence>
<keyword evidence="4 6" id="KW-0472">Membrane</keyword>
<keyword evidence="8" id="KW-1185">Reference proteome</keyword>
<reference evidence="7 8" key="1">
    <citation type="submission" date="2015-07" db="EMBL/GenBank/DDBJ databases">
        <title>The genome of Melipona quadrifasciata.</title>
        <authorList>
            <person name="Pan H."/>
            <person name="Kapheim K."/>
        </authorList>
    </citation>
    <scope>NUCLEOTIDE SEQUENCE [LARGE SCALE GENOMIC DNA]</scope>
    <source>
        <strain evidence="7">0111107301</strain>
        <tissue evidence="7">Whole body</tissue>
    </source>
</reference>
<keyword evidence="3 6" id="KW-1133">Transmembrane helix</keyword>
<dbReference type="PRINTS" id="PR00783">
    <property type="entry name" value="MINTRINSICP"/>
</dbReference>
<feature type="transmembrane region" description="Helical" evidence="6">
    <location>
        <begin position="68"/>
        <end position="90"/>
    </location>
</feature>
<dbReference type="GO" id="GO:0015267">
    <property type="term" value="F:channel activity"/>
    <property type="evidence" value="ECO:0007669"/>
    <property type="project" value="InterPro"/>
</dbReference>
<evidence type="ECO:0000256" key="4">
    <source>
        <dbReference type="ARBA" id="ARBA00023136"/>
    </source>
</evidence>
<name>A0A0N0BFW5_9HYME</name>
<keyword evidence="5" id="KW-0813">Transport</keyword>
<dbReference type="SUPFAM" id="SSF81338">
    <property type="entry name" value="Aquaporin-like"/>
    <property type="match status" value="1"/>
</dbReference>
<dbReference type="Proteomes" id="UP000053105">
    <property type="component" value="Unassembled WGS sequence"/>
</dbReference>
<dbReference type="InterPro" id="IPR023271">
    <property type="entry name" value="Aquaporin-like"/>
</dbReference>
<evidence type="ECO:0000256" key="2">
    <source>
        <dbReference type="ARBA" id="ARBA00022692"/>
    </source>
</evidence>
<evidence type="ECO:0000256" key="6">
    <source>
        <dbReference type="SAM" id="Phobius"/>
    </source>
</evidence>
<dbReference type="EMBL" id="KQ435794">
    <property type="protein sequence ID" value="KOX73691.1"/>
    <property type="molecule type" value="Genomic_DNA"/>
</dbReference>
<comment type="subcellular location">
    <subcellularLocation>
        <location evidence="1">Membrane</location>
        <topology evidence="1">Multi-pass membrane protein</topology>
    </subcellularLocation>
</comment>
<organism evidence="7 8">
    <name type="scientific">Melipona quadrifasciata</name>
    <dbReference type="NCBI Taxonomy" id="166423"/>
    <lineage>
        <taxon>Eukaryota</taxon>
        <taxon>Metazoa</taxon>
        <taxon>Ecdysozoa</taxon>
        <taxon>Arthropoda</taxon>
        <taxon>Hexapoda</taxon>
        <taxon>Insecta</taxon>
        <taxon>Pterygota</taxon>
        <taxon>Neoptera</taxon>
        <taxon>Endopterygota</taxon>
        <taxon>Hymenoptera</taxon>
        <taxon>Apocrita</taxon>
        <taxon>Aculeata</taxon>
        <taxon>Apoidea</taxon>
        <taxon>Anthophila</taxon>
        <taxon>Apidae</taxon>
        <taxon>Melipona</taxon>
    </lineage>
</organism>
<dbReference type="Pfam" id="PF00230">
    <property type="entry name" value="MIP"/>
    <property type="match status" value="1"/>
</dbReference>
<dbReference type="Gene3D" id="1.20.1080.10">
    <property type="entry name" value="Glycerol uptake facilitator protein"/>
    <property type="match status" value="1"/>
</dbReference>